<dbReference type="AlphaFoldDB" id="A0A7G9YKG3"/>
<evidence type="ECO:0000313" key="1">
    <source>
        <dbReference type="EMBL" id="QNO48497.1"/>
    </source>
</evidence>
<organism evidence="1">
    <name type="scientific">Candidatus Methanogaster sp. ANME-2c ERB4</name>
    <dbReference type="NCBI Taxonomy" id="2759911"/>
    <lineage>
        <taxon>Archaea</taxon>
        <taxon>Methanobacteriati</taxon>
        <taxon>Methanobacteriota</taxon>
        <taxon>Stenosarchaea group</taxon>
        <taxon>Methanomicrobia</taxon>
        <taxon>Methanosarcinales</taxon>
        <taxon>ANME-2 cluster</taxon>
        <taxon>Candidatus Methanogasteraceae</taxon>
        <taxon>Candidatus Methanogaster</taxon>
    </lineage>
</organism>
<proteinExistence type="predicted"/>
<protein>
    <submittedName>
        <fullName evidence="1">Uncharacterized protein</fullName>
    </submittedName>
</protein>
<sequence length="40" mass="3727">MALTDSCGTGAAIAGVMGAAGGGGGAFRVRGKSRSVTDRG</sequence>
<gene>
    <name evidence="1" type="ORF">AFGHNAJH_00001</name>
</gene>
<name>A0A7G9YKG3_9EURY</name>
<accession>A0A7G9YKG3</accession>
<reference evidence="1" key="1">
    <citation type="submission" date="2020-06" db="EMBL/GenBank/DDBJ databases">
        <title>Unique genomic features of the anaerobic methanotrophic archaea.</title>
        <authorList>
            <person name="Chadwick G.L."/>
            <person name="Skennerton C.T."/>
            <person name="Laso-Perez R."/>
            <person name="Leu A.O."/>
            <person name="Speth D.R."/>
            <person name="Yu H."/>
            <person name="Morgan-Lang C."/>
            <person name="Hatzenpichler R."/>
            <person name="Goudeau D."/>
            <person name="Malmstrom R."/>
            <person name="Brazelton W.J."/>
            <person name="Woyke T."/>
            <person name="Hallam S.J."/>
            <person name="Tyson G.W."/>
            <person name="Wegener G."/>
            <person name="Boetius A."/>
            <person name="Orphan V."/>
        </authorList>
    </citation>
    <scope>NUCLEOTIDE SEQUENCE</scope>
</reference>
<dbReference type="EMBL" id="MT631351">
    <property type="protein sequence ID" value="QNO48497.1"/>
    <property type="molecule type" value="Genomic_DNA"/>
</dbReference>